<feature type="non-terminal residue" evidence="2">
    <location>
        <position position="1"/>
    </location>
</feature>
<organism evidence="1 2">
    <name type="scientific">Saccoglossus kowalevskii</name>
    <name type="common">Acorn worm</name>
    <dbReference type="NCBI Taxonomy" id="10224"/>
    <lineage>
        <taxon>Eukaryota</taxon>
        <taxon>Metazoa</taxon>
        <taxon>Hemichordata</taxon>
        <taxon>Enteropneusta</taxon>
        <taxon>Harrimaniidae</taxon>
        <taxon>Saccoglossus</taxon>
    </lineage>
</organism>
<accession>A0ABM0LX62</accession>
<dbReference type="InterPro" id="IPR036188">
    <property type="entry name" value="FAD/NAD-bd_sf"/>
</dbReference>
<reference evidence="2" key="1">
    <citation type="submission" date="2025-08" db="UniProtKB">
        <authorList>
            <consortium name="RefSeq"/>
        </authorList>
    </citation>
    <scope>IDENTIFICATION</scope>
    <source>
        <tissue evidence="2">Testes</tissue>
    </source>
</reference>
<keyword evidence="1" id="KW-1185">Reference proteome</keyword>
<name>A0ABM0LX62_SACKO</name>
<dbReference type="SUPFAM" id="SSF51905">
    <property type="entry name" value="FAD/NAD(P)-binding domain"/>
    <property type="match status" value="1"/>
</dbReference>
<evidence type="ECO:0000313" key="1">
    <source>
        <dbReference type="Proteomes" id="UP000694865"/>
    </source>
</evidence>
<dbReference type="GeneID" id="100378456"/>
<sequence length="276" mass="31311">VKGLQEALKHDPSVCSNYSSLYVEKTFPAIQNFSEGNAIFTFPSTPVKCAGAPQKIMYLAEDYWRKNGKREKVNIKFNTSLDKMFTVKKYADALTEIASSRGIARNFLHNLIEVRHEKKEAVFEILNSGEKKETVTFPYSMLHVCPPMMTPDVLRNSSLVDATGFCDVNMYTGQHTKYPNVFAIGDCGNWPTSKTAYDGYTSCPLITQYGKLILAEFGYNAEVLETFPIIDQGKESRIMYIMKTDMMPMIYWQGLLKGLWNGPGVWRKLMHLGMSK</sequence>
<dbReference type="Proteomes" id="UP000694865">
    <property type="component" value="Unplaced"/>
</dbReference>
<gene>
    <name evidence="2" type="primary">LOC100378456</name>
</gene>
<proteinExistence type="predicted"/>
<dbReference type="Gene3D" id="3.50.50.100">
    <property type="match status" value="1"/>
</dbReference>
<dbReference type="PANTHER" id="PTHR10632:SF2">
    <property type="entry name" value="SULFIDE:QUINONE OXIDOREDUCTASE, MITOCHONDRIAL"/>
    <property type="match status" value="1"/>
</dbReference>
<dbReference type="RefSeq" id="XP_006812353.1">
    <property type="nucleotide sequence ID" value="XM_006812290.1"/>
</dbReference>
<dbReference type="PANTHER" id="PTHR10632">
    <property type="entry name" value="SULFIDE:QUINONE OXIDOREDUCTASE"/>
    <property type="match status" value="1"/>
</dbReference>
<protein>
    <submittedName>
        <fullName evidence="2">Sulfide:quinone oxidoreductase, mitochondrial-like</fullName>
    </submittedName>
</protein>
<evidence type="ECO:0000313" key="2">
    <source>
        <dbReference type="RefSeq" id="XP_006812353.1"/>
    </source>
</evidence>
<dbReference type="InterPro" id="IPR015904">
    <property type="entry name" value="Sulphide_quinone_reductase"/>
</dbReference>